<sequence>MAMPYPEGEVFFKRSTLALQKGSDAKAWGFNPDKLEDFASHILIEFIYNNSLKINNHYRSYGKSEKIGSQWIDFPDSHSVMFAEENDPGKTIRHVEIDSCANRVEFRDSKAGGPDKVCIVPIPVKPKERFMFIDLLVPVRAIYFPLAQKVDSLDPDLCTYLMVDFRFRKGVKMLYPPTMSNMFSNPMNQFANGYGDMMGLGSDLVTGKPDEAVKKVEEKVTHPNHRDFKFSYKRGLDLQYSNTLSLDIRGIYNLLILPRQLRGSDKGLYCPTDEADTLIKMYNYHDVPSNGVHHVTEHRSLEPFLDYTKVIQDHFGVDVTWQPYEFKEEPKDLVTEIFILAVKTGLDLIPYVGPLASAGFSVLIEVLEDPEAFKANNILKLDGDTAEGVAATAVEVAKNLPKIAGKGGKAGAVGKGFKMLSAAAR</sequence>
<keyword evidence="2" id="KW-1185">Reference proteome</keyword>
<organism evidence="1 2">
    <name type="scientific">Seiridium unicorne</name>
    <dbReference type="NCBI Taxonomy" id="138068"/>
    <lineage>
        <taxon>Eukaryota</taxon>
        <taxon>Fungi</taxon>
        <taxon>Dikarya</taxon>
        <taxon>Ascomycota</taxon>
        <taxon>Pezizomycotina</taxon>
        <taxon>Sordariomycetes</taxon>
        <taxon>Xylariomycetidae</taxon>
        <taxon>Amphisphaeriales</taxon>
        <taxon>Sporocadaceae</taxon>
        <taxon>Seiridium</taxon>
    </lineage>
</organism>
<proteinExistence type="predicted"/>
<reference evidence="1 2" key="1">
    <citation type="journal article" date="2024" name="J. Plant Pathol.">
        <title>Sequence and assembly of the genome of Seiridium unicorne, isolate CBS 538.82, causal agent of cypress canker disease.</title>
        <authorList>
            <person name="Scali E."/>
            <person name="Rocca G.D."/>
            <person name="Danti R."/>
            <person name="Garbelotto M."/>
            <person name="Barberini S."/>
            <person name="Baroncelli R."/>
            <person name="Emiliani G."/>
        </authorList>
    </citation>
    <scope>NUCLEOTIDE SEQUENCE [LARGE SCALE GENOMIC DNA]</scope>
    <source>
        <strain evidence="1 2">BM-138-508</strain>
    </source>
</reference>
<dbReference type="EMBL" id="JARVKF010000434">
    <property type="protein sequence ID" value="KAK9413775.1"/>
    <property type="molecule type" value="Genomic_DNA"/>
</dbReference>
<evidence type="ECO:0000313" key="1">
    <source>
        <dbReference type="EMBL" id="KAK9413775.1"/>
    </source>
</evidence>
<protein>
    <submittedName>
        <fullName evidence="1">Uncharacterized protein</fullName>
    </submittedName>
</protein>
<name>A0ABR2UH63_9PEZI</name>
<dbReference type="Proteomes" id="UP001408356">
    <property type="component" value="Unassembled WGS sequence"/>
</dbReference>
<accession>A0ABR2UH63</accession>
<gene>
    <name evidence="1" type="ORF">SUNI508_11593</name>
</gene>
<comment type="caution">
    <text evidence="1">The sequence shown here is derived from an EMBL/GenBank/DDBJ whole genome shotgun (WGS) entry which is preliminary data.</text>
</comment>
<evidence type="ECO:0000313" key="2">
    <source>
        <dbReference type="Proteomes" id="UP001408356"/>
    </source>
</evidence>